<feature type="region of interest" description="Disordered" evidence="1">
    <location>
        <begin position="1"/>
        <end position="26"/>
    </location>
</feature>
<reference evidence="2" key="1">
    <citation type="journal article" date="2023" name="Mol. Phylogenet. Evol.">
        <title>Genome-scale phylogeny and comparative genomics of the fungal order Sordariales.</title>
        <authorList>
            <person name="Hensen N."/>
            <person name="Bonometti L."/>
            <person name="Westerberg I."/>
            <person name="Brannstrom I.O."/>
            <person name="Guillou S."/>
            <person name="Cros-Aarteil S."/>
            <person name="Calhoun S."/>
            <person name="Haridas S."/>
            <person name="Kuo A."/>
            <person name="Mondo S."/>
            <person name="Pangilinan J."/>
            <person name="Riley R."/>
            <person name="LaButti K."/>
            <person name="Andreopoulos B."/>
            <person name="Lipzen A."/>
            <person name="Chen C."/>
            <person name="Yan M."/>
            <person name="Daum C."/>
            <person name="Ng V."/>
            <person name="Clum A."/>
            <person name="Steindorff A."/>
            <person name="Ohm R.A."/>
            <person name="Martin F."/>
            <person name="Silar P."/>
            <person name="Natvig D.O."/>
            <person name="Lalanne C."/>
            <person name="Gautier V."/>
            <person name="Ament-Velasquez S.L."/>
            <person name="Kruys A."/>
            <person name="Hutchinson M.I."/>
            <person name="Powell A.J."/>
            <person name="Barry K."/>
            <person name="Miller A.N."/>
            <person name="Grigoriev I.V."/>
            <person name="Debuchy R."/>
            <person name="Gladieux P."/>
            <person name="Hiltunen Thoren M."/>
            <person name="Johannesson H."/>
        </authorList>
    </citation>
    <scope>NUCLEOTIDE SEQUENCE</scope>
    <source>
        <strain evidence="2">CBS 359.72</strain>
    </source>
</reference>
<dbReference type="AlphaFoldDB" id="A0AAN7CKY2"/>
<comment type="caution">
    <text evidence="2">The sequence shown here is derived from an EMBL/GenBank/DDBJ whole genome shotgun (WGS) entry which is preliminary data.</text>
</comment>
<reference evidence="2" key="2">
    <citation type="submission" date="2023-05" db="EMBL/GenBank/DDBJ databases">
        <authorList>
            <consortium name="Lawrence Berkeley National Laboratory"/>
            <person name="Steindorff A."/>
            <person name="Hensen N."/>
            <person name="Bonometti L."/>
            <person name="Westerberg I."/>
            <person name="Brannstrom I.O."/>
            <person name="Guillou S."/>
            <person name="Cros-Aarteil S."/>
            <person name="Calhoun S."/>
            <person name="Haridas S."/>
            <person name="Kuo A."/>
            <person name="Mondo S."/>
            <person name="Pangilinan J."/>
            <person name="Riley R."/>
            <person name="Labutti K."/>
            <person name="Andreopoulos B."/>
            <person name="Lipzen A."/>
            <person name="Chen C."/>
            <person name="Yanf M."/>
            <person name="Daum C."/>
            <person name="Ng V."/>
            <person name="Clum A."/>
            <person name="Ohm R."/>
            <person name="Martin F."/>
            <person name="Silar P."/>
            <person name="Natvig D."/>
            <person name="Lalanne C."/>
            <person name="Gautier V."/>
            <person name="Ament-Velasquez S.L."/>
            <person name="Kruys A."/>
            <person name="Hutchinson M.I."/>
            <person name="Powell A.J."/>
            <person name="Barry K."/>
            <person name="Miller A.N."/>
            <person name="Grigoriev I.V."/>
            <person name="Debuchy R."/>
            <person name="Gladieux P."/>
            <person name="Thoren M.H."/>
            <person name="Johannesson H."/>
        </authorList>
    </citation>
    <scope>NUCLEOTIDE SEQUENCE</scope>
    <source>
        <strain evidence="2">CBS 359.72</strain>
    </source>
</reference>
<gene>
    <name evidence="2" type="ORF">C7999DRAFT_36743</name>
</gene>
<accession>A0AAN7CKY2</accession>
<sequence length="57" mass="6290">MIGQEAVLKEGDYSDESPVQTSLDTPGGWVFRAPKDKYKKGLVNVQAHVKAEIDLMV</sequence>
<protein>
    <submittedName>
        <fullName evidence="2">Uncharacterized protein</fullName>
    </submittedName>
</protein>
<evidence type="ECO:0000256" key="1">
    <source>
        <dbReference type="SAM" id="MobiDB-lite"/>
    </source>
</evidence>
<name>A0AAN7CKY2_9PEZI</name>
<dbReference type="Proteomes" id="UP001303647">
    <property type="component" value="Unassembled WGS sequence"/>
</dbReference>
<keyword evidence="3" id="KW-1185">Reference proteome</keyword>
<dbReference type="EMBL" id="MU858037">
    <property type="protein sequence ID" value="KAK4242947.1"/>
    <property type="molecule type" value="Genomic_DNA"/>
</dbReference>
<proteinExistence type="predicted"/>
<evidence type="ECO:0000313" key="3">
    <source>
        <dbReference type="Proteomes" id="UP001303647"/>
    </source>
</evidence>
<organism evidence="2 3">
    <name type="scientific">Corynascus novoguineensis</name>
    <dbReference type="NCBI Taxonomy" id="1126955"/>
    <lineage>
        <taxon>Eukaryota</taxon>
        <taxon>Fungi</taxon>
        <taxon>Dikarya</taxon>
        <taxon>Ascomycota</taxon>
        <taxon>Pezizomycotina</taxon>
        <taxon>Sordariomycetes</taxon>
        <taxon>Sordariomycetidae</taxon>
        <taxon>Sordariales</taxon>
        <taxon>Chaetomiaceae</taxon>
        <taxon>Corynascus</taxon>
    </lineage>
</organism>
<evidence type="ECO:0000313" key="2">
    <source>
        <dbReference type="EMBL" id="KAK4242947.1"/>
    </source>
</evidence>